<dbReference type="AlphaFoldDB" id="A0A426ZV42"/>
<dbReference type="EMBL" id="AMZH03004891">
    <property type="protein sequence ID" value="RRT67849.1"/>
    <property type="molecule type" value="Genomic_DNA"/>
</dbReference>
<dbReference type="Proteomes" id="UP000287651">
    <property type="component" value="Unassembled WGS sequence"/>
</dbReference>
<dbReference type="GO" id="GO:0005886">
    <property type="term" value="C:plasma membrane"/>
    <property type="evidence" value="ECO:0007669"/>
    <property type="project" value="TreeGrafter"/>
</dbReference>
<keyword evidence="1" id="KW-0472">Membrane</keyword>
<feature type="transmembrane region" description="Helical" evidence="1">
    <location>
        <begin position="6"/>
        <end position="27"/>
    </location>
</feature>
<organism evidence="3 4">
    <name type="scientific">Ensete ventricosum</name>
    <name type="common">Abyssinian banana</name>
    <name type="synonym">Musa ensete</name>
    <dbReference type="NCBI Taxonomy" id="4639"/>
    <lineage>
        <taxon>Eukaryota</taxon>
        <taxon>Viridiplantae</taxon>
        <taxon>Streptophyta</taxon>
        <taxon>Embryophyta</taxon>
        <taxon>Tracheophyta</taxon>
        <taxon>Spermatophyta</taxon>
        <taxon>Magnoliopsida</taxon>
        <taxon>Liliopsida</taxon>
        <taxon>Zingiberales</taxon>
        <taxon>Musaceae</taxon>
        <taxon>Ensete</taxon>
    </lineage>
</organism>
<comment type="caution">
    <text evidence="3">The sequence shown here is derived from an EMBL/GenBank/DDBJ whole genome shotgun (WGS) entry which is preliminary data.</text>
</comment>
<protein>
    <recommendedName>
        <fullName evidence="2">CSC1/OSCA1-like N-terminal transmembrane domain-containing protein</fullName>
    </recommendedName>
</protein>
<dbReference type="PANTHER" id="PTHR13018:SF109">
    <property type="entry name" value="CSC1-LIKE PROTEIN HYP1"/>
    <property type="match status" value="1"/>
</dbReference>
<dbReference type="GO" id="GO:0005227">
    <property type="term" value="F:calcium-activated cation channel activity"/>
    <property type="evidence" value="ECO:0007669"/>
    <property type="project" value="InterPro"/>
</dbReference>
<evidence type="ECO:0000313" key="3">
    <source>
        <dbReference type="EMBL" id="RRT67849.1"/>
    </source>
</evidence>
<dbReference type="Pfam" id="PF13967">
    <property type="entry name" value="RSN1_TM"/>
    <property type="match status" value="1"/>
</dbReference>
<keyword evidence="1" id="KW-1133">Transmembrane helix</keyword>
<name>A0A426ZV42_ENSVE</name>
<evidence type="ECO:0000313" key="4">
    <source>
        <dbReference type="Proteomes" id="UP000287651"/>
    </source>
</evidence>
<dbReference type="InterPro" id="IPR045122">
    <property type="entry name" value="Csc1-like"/>
</dbReference>
<proteinExistence type="predicted"/>
<reference evidence="3 4" key="1">
    <citation type="journal article" date="2014" name="Agronomy (Basel)">
        <title>A Draft Genome Sequence for Ensete ventricosum, the Drought-Tolerant Tree Against Hunger.</title>
        <authorList>
            <person name="Harrison J."/>
            <person name="Moore K.A."/>
            <person name="Paszkiewicz K."/>
            <person name="Jones T."/>
            <person name="Grant M."/>
            <person name="Ambacheew D."/>
            <person name="Muzemil S."/>
            <person name="Studholme D.J."/>
        </authorList>
    </citation>
    <scope>NUCLEOTIDE SEQUENCE [LARGE SCALE GENOMIC DNA]</scope>
</reference>
<dbReference type="InterPro" id="IPR032880">
    <property type="entry name" value="CSC1/OSCA1-like_N"/>
</dbReference>
<evidence type="ECO:0000256" key="1">
    <source>
        <dbReference type="SAM" id="Phobius"/>
    </source>
</evidence>
<sequence length="109" mass="12206">MIVSALLTSVGINLGLCVLFFALYSVLRKQPCNLKVYAPRLVAEGRAGQRSHFNIEGLLPSAGWVRRAWQPSEDELLNSCGLDGVVFNRIFIFRWLPFSSYFLLISISA</sequence>
<dbReference type="PANTHER" id="PTHR13018">
    <property type="entry name" value="PROBABLE MEMBRANE PROTEIN DUF221-RELATED"/>
    <property type="match status" value="1"/>
</dbReference>
<accession>A0A426ZV42</accession>
<gene>
    <name evidence="3" type="ORF">B296_00038864</name>
</gene>
<feature type="domain" description="CSC1/OSCA1-like N-terminal transmembrane" evidence="2">
    <location>
        <begin position="5"/>
        <end position="98"/>
    </location>
</feature>
<keyword evidence="1" id="KW-0812">Transmembrane</keyword>
<evidence type="ECO:0000259" key="2">
    <source>
        <dbReference type="Pfam" id="PF13967"/>
    </source>
</evidence>